<dbReference type="InterPro" id="IPR025470">
    <property type="entry name" value="DUF4321"/>
</dbReference>
<evidence type="ECO:0000256" key="1">
    <source>
        <dbReference type="SAM" id="Phobius"/>
    </source>
</evidence>
<gene>
    <name evidence="2" type="ORF">H9X81_02020</name>
</gene>
<dbReference type="EMBL" id="JACSNR010000001">
    <property type="protein sequence ID" value="MBM6922472.1"/>
    <property type="molecule type" value="Genomic_DNA"/>
</dbReference>
<dbReference type="Proteomes" id="UP000724149">
    <property type="component" value="Unassembled WGS sequence"/>
</dbReference>
<feature type="transmembrane region" description="Helical" evidence="1">
    <location>
        <begin position="57"/>
        <end position="80"/>
    </location>
</feature>
<dbReference type="Pfam" id="PF14209">
    <property type="entry name" value="DUF4321"/>
    <property type="match status" value="1"/>
</dbReference>
<comment type="caution">
    <text evidence="2">The sequence shown here is derived from an EMBL/GenBank/DDBJ whole genome shotgun (WGS) entry which is preliminary data.</text>
</comment>
<keyword evidence="3" id="KW-1185">Reference proteome</keyword>
<name>A0ABS2GJF9_9FIRM</name>
<reference evidence="2 3" key="1">
    <citation type="journal article" date="2021" name="Sci. Rep.">
        <title>The distribution of antibiotic resistance genes in chicken gut microbiota commensals.</title>
        <authorList>
            <person name="Juricova H."/>
            <person name="Matiasovicova J."/>
            <person name="Kubasova T."/>
            <person name="Cejkova D."/>
            <person name="Rychlik I."/>
        </authorList>
    </citation>
    <scope>NUCLEOTIDE SEQUENCE [LARGE SCALE GENOMIC DNA]</scope>
    <source>
        <strain evidence="2 3">An564</strain>
    </source>
</reference>
<organism evidence="2 3">
    <name type="scientific">Hydrogenoanaerobacterium saccharovorans</name>
    <dbReference type="NCBI Taxonomy" id="474960"/>
    <lineage>
        <taxon>Bacteria</taxon>
        <taxon>Bacillati</taxon>
        <taxon>Bacillota</taxon>
        <taxon>Clostridia</taxon>
        <taxon>Eubacteriales</taxon>
        <taxon>Oscillospiraceae</taxon>
        <taxon>Hydrogenoanaerobacterium</taxon>
    </lineage>
</organism>
<evidence type="ECO:0000313" key="3">
    <source>
        <dbReference type="Proteomes" id="UP000724149"/>
    </source>
</evidence>
<keyword evidence="1" id="KW-1133">Transmembrane helix</keyword>
<sequence>MKKNILLLFFILAGAMVGSLIASAAAGVPMLSWLAYSETIGIPTANPAYLDLAVVRVAFGLEMGLSIAQIGCIILSLFGYRWALKKI</sequence>
<accession>A0ABS2GJF9</accession>
<dbReference type="RefSeq" id="WP_177504358.1">
    <property type="nucleotide sequence ID" value="NZ_JACSNR010000001.1"/>
</dbReference>
<keyword evidence="1" id="KW-0472">Membrane</keyword>
<protein>
    <submittedName>
        <fullName evidence="2">DUF4321 domain-containing protein</fullName>
    </submittedName>
</protein>
<proteinExistence type="predicted"/>
<keyword evidence="1" id="KW-0812">Transmembrane</keyword>
<evidence type="ECO:0000313" key="2">
    <source>
        <dbReference type="EMBL" id="MBM6922472.1"/>
    </source>
</evidence>